<dbReference type="RefSeq" id="WP_089524192.1">
    <property type="nucleotide sequence ID" value="NZ_NMUQ01000001.1"/>
</dbReference>
<name>A0A229P5D1_9BACL</name>
<feature type="domain" description="Glycosyltransferase 2-like" evidence="2">
    <location>
        <begin position="49"/>
        <end position="156"/>
    </location>
</feature>
<evidence type="ECO:0000313" key="4">
    <source>
        <dbReference type="Proteomes" id="UP000215145"/>
    </source>
</evidence>
<dbReference type="PANTHER" id="PTHR48090:SF7">
    <property type="entry name" value="RFBJ PROTEIN"/>
    <property type="match status" value="1"/>
</dbReference>
<feature type="region of interest" description="Disordered" evidence="1">
    <location>
        <begin position="1"/>
        <end position="45"/>
    </location>
</feature>
<dbReference type="Pfam" id="PF00535">
    <property type="entry name" value="Glycos_transf_2"/>
    <property type="match status" value="1"/>
</dbReference>
<dbReference type="Gene3D" id="3.90.550.10">
    <property type="entry name" value="Spore Coat Polysaccharide Biosynthesis Protein SpsA, Chain A"/>
    <property type="match status" value="1"/>
</dbReference>
<dbReference type="Proteomes" id="UP000215145">
    <property type="component" value="Unassembled WGS sequence"/>
</dbReference>
<protein>
    <recommendedName>
        <fullName evidence="2">Glycosyltransferase 2-like domain-containing protein</fullName>
    </recommendedName>
</protein>
<reference evidence="3 4" key="1">
    <citation type="submission" date="2017-07" db="EMBL/GenBank/DDBJ databases">
        <title>Paenibacillus herberti R33 genome sequencing and assembly.</title>
        <authorList>
            <person name="Su W."/>
        </authorList>
    </citation>
    <scope>NUCLEOTIDE SEQUENCE [LARGE SCALE GENOMIC DNA]</scope>
    <source>
        <strain evidence="3 4">R33</strain>
    </source>
</reference>
<feature type="region of interest" description="Disordered" evidence="1">
    <location>
        <begin position="294"/>
        <end position="326"/>
    </location>
</feature>
<dbReference type="InterPro" id="IPR050256">
    <property type="entry name" value="Glycosyltransferase_2"/>
</dbReference>
<dbReference type="AlphaFoldDB" id="A0A229P5D1"/>
<dbReference type="InterPro" id="IPR001173">
    <property type="entry name" value="Glyco_trans_2-like"/>
</dbReference>
<dbReference type="PANTHER" id="PTHR48090">
    <property type="entry name" value="UNDECAPRENYL-PHOSPHATE 4-DEOXY-4-FORMAMIDO-L-ARABINOSE TRANSFERASE-RELATED"/>
    <property type="match status" value="1"/>
</dbReference>
<evidence type="ECO:0000259" key="2">
    <source>
        <dbReference type="Pfam" id="PF00535"/>
    </source>
</evidence>
<sequence length="383" mass="41725">MRESRPRPKGRKPSGKKARRKRTRKHPSGTAGYGPRSAPSKPNPLPVVSVIIPVMNERKTIAAVLRQARKVHPHTELIVVANGSTDGSAEIAARMGARVILVPRALGHDVGRSVGARAAKGKVLLFLDGDIIVPTSKLIPFVHAVASGATDIALNNYSGAVSSNTVHPVVLAKYSLNAMAGREDLKGASLTAIPHAMSRNAVERIGLESLAVPPLAQVKAILAGLVISRTYPVNVGKLNRRRLERERTNPLHKLITGDHLEAACWLAENRGQSIWKLKREGQLFVSGLEPLSRLFESPNGEPEEEQQQLSPQESALPDEQWNEPNEALSVEALLNEQPDEQPEIWSDEALSDEQRDQLFEVLSVKALPSPLLTELEERSGFSC</sequence>
<dbReference type="OrthoDB" id="2902148at2"/>
<evidence type="ECO:0000313" key="3">
    <source>
        <dbReference type="EMBL" id="OXM17115.1"/>
    </source>
</evidence>
<accession>A0A229P5D1</accession>
<keyword evidence="4" id="KW-1185">Reference proteome</keyword>
<evidence type="ECO:0000256" key="1">
    <source>
        <dbReference type="SAM" id="MobiDB-lite"/>
    </source>
</evidence>
<proteinExistence type="predicted"/>
<comment type="caution">
    <text evidence="3">The sequence shown here is derived from an EMBL/GenBank/DDBJ whole genome shotgun (WGS) entry which is preliminary data.</text>
</comment>
<dbReference type="InterPro" id="IPR029044">
    <property type="entry name" value="Nucleotide-diphossugar_trans"/>
</dbReference>
<dbReference type="SUPFAM" id="SSF53448">
    <property type="entry name" value="Nucleotide-diphospho-sugar transferases"/>
    <property type="match status" value="1"/>
</dbReference>
<organism evidence="3 4">
    <name type="scientific">Paenibacillus herberti</name>
    <dbReference type="NCBI Taxonomy" id="1619309"/>
    <lineage>
        <taxon>Bacteria</taxon>
        <taxon>Bacillati</taxon>
        <taxon>Bacillota</taxon>
        <taxon>Bacilli</taxon>
        <taxon>Bacillales</taxon>
        <taxon>Paenibacillaceae</taxon>
        <taxon>Paenibacillus</taxon>
    </lineage>
</organism>
<dbReference type="EMBL" id="NMUQ01000001">
    <property type="protein sequence ID" value="OXM17115.1"/>
    <property type="molecule type" value="Genomic_DNA"/>
</dbReference>
<gene>
    <name evidence="3" type="ORF">CGZ75_10960</name>
</gene>
<feature type="compositionally biased region" description="Basic residues" evidence="1">
    <location>
        <begin position="7"/>
        <end position="27"/>
    </location>
</feature>